<dbReference type="SUPFAM" id="SSF53822">
    <property type="entry name" value="Periplasmic binding protein-like I"/>
    <property type="match status" value="1"/>
</dbReference>
<dbReference type="GO" id="GO:0030313">
    <property type="term" value="C:cell envelope"/>
    <property type="evidence" value="ECO:0007669"/>
    <property type="project" value="UniProtKB-SubCell"/>
</dbReference>
<accession>A0A0F9UTG8</accession>
<dbReference type="Gene3D" id="3.40.50.2300">
    <property type="match status" value="2"/>
</dbReference>
<dbReference type="GO" id="GO:0030246">
    <property type="term" value="F:carbohydrate binding"/>
    <property type="evidence" value="ECO:0007669"/>
    <property type="project" value="UniProtKB-ARBA"/>
</dbReference>
<feature type="domain" description="Periplasmic binding protein" evidence="4">
    <location>
        <begin position="33"/>
        <end position="286"/>
    </location>
</feature>
<protein>
    <recommendedName>
        <fullName evidence="4">Periplasmic binding protein domain-containing protein</fullName>
    </recommendedName>
</protein>
<reference evidence="5" key="1">
    <citation type="journal article" date="2015" name="Nature">
        <title>Complex archaea that bridge the gap between prokaryotes and eukaryotes.</title>
        <authorList>
            <person name="Spang A."/>
            <person name="Saw J.H."/>
            <person name="Jorgensen S.L."/>
            <person name="Zaremba-Niedzwiedzka K."/>
            <person name="Martijn J."/>
            <person name="Lind A.E."/>
            <person name="van Eijk R."/>
            <person name="Schleper C."/>
            <person name="Guy L."/>
            <person name="Ettema T.J."/>
        </authorList>
    </citation>
    <scope>NUCLEOTIDE SEQUENCE</scope>
</reference>
<evidence type="ECO:0000256" key="2">
    <source>
        <dbReference type="ARBA" id="ARBA00007639"/>
    </source>
</evidence>
<name>A0A0F9UTG8_9ZZZZ</name>
<sequence>MKLFWSKSLLAGAFAASLLGAFGAAHAQEKVTIASSMPALEFPFFVHMQDALTKKAAEIGGIELIATDGQNKTTKQTGDVEAAIIRGVGGIIISPLDAVAMAPALQQAVDAGIPVVTIDRRVEGVPGILAHVGADNVIGGEAQGKLIMELFPDGARIVNLQGQPGSSPAIDRNKGLHNVLDPVSDKYEFVAEQTANFAREEGASVTEAILAGLDSPPDAIVAANDDMALGALQVTQERGLSVPILGFDALPEALASIRDGGLAATVEQFPGGQSSTALQAMVDYIRDDKKPESLILLQPTAITKDNLDKAERLGEIQ</sequence>
<comment type="similarity">
    <text evidence="2">Belongs to the bacterial solute-binding protein 2 family.</text>
</comment>
<dbReference type="PANTHER" id="PTHR46847:SF1">
    <property type="entry name" value="D-ALLOSE-BINDING PERIPLASMIC PROTEIN-RELATED"/>
    <property type="match status" value="1"/>
</dbReference>
<comment type="subcellular location">
    <subcellularLocation>
        <location evidence="1">Cell envelope</location>
    </subcellularLocation>
</comment>
<dbReference type="EMBL" id="LAZR01000065">
    <property type="protein sequence ID" value="KKN96360.1"/>
    <property type="molecule type" value="Genomic_DNA"/>
</dbReference>
<proteinExistence type="inferred from homology"/>
<keyword evidence="3" id="KW-0732">Signal</keyword>
<dbReference type="InterPro" id="IPR028082">
    <property type="entry name" value="Peripla_BP_I"/>
</dbReference>
<dbReference type="PANTHER" id="PTHR46847">
    <property type="entry name" value="D-ALLOSE-BINDING PERIPLASMIC PROTEIN-RELATED"/>
    <property type="match status" value="1"/>
</dbReference>
<evidence type="ECO:0000256" key="1">
    <source>
        <dbReference type="ARBA" id="ARBA00004196"/>
    </source>
</evidence>
<evidence type="ECO:0000313" key="5">
    <source>
        <dbReference type="EMBL" id="KKN96360.1"/>
    </source>
</evidence>
<dbReference type="Pfam" id="PF13407">
    <property type="entry name" value="Peripla_BP_4"/>
    <property type="match status" value="1"/>
</dbReference>
<organism evidence="5">
    <name type="scientific">marine sediment metagenome</name>
    <dbReference type="NCBI Taxonomy" id="412755"/>
    <lineage>
        <taxon>unclassified sequences</taxon>
        <taxon>metagenomes</taxon>
        <taxon>ecological metagenomes</taxon>
    </lineage>
</organism>
<gene>
    <name evidence="5" type="ORF">LCGC14_0169530</name>
</gene>
<comment type="caution">
    <text evidence="5">The sequence shown here is derived from an EMBL/GenBank/DDBJ whole genome shotgun (WGS) entry which is preliminary data.</text>
</comment>
<evidence type="ECO:0000256" key="3">
    <source>
        <dbReference type="ARBA" id="ARBA00022729"/>
    </source>
</evidence>
<evidence type="ECO:0000259" key="4">
    <source>
        <dbReference type="Pfam" id="PF13407"/>
    </source>
</evidence>
<dbReference type="InterPro" id="IPR025997">
    <property type="entry name" value="SBP_2_dom"/>
</dbReference>
<dbReference type="AlphaFoldDB" id="A0A0F9UTG8"/>